<proteinExistence type="predicted"/>
<accession>A0A4Y8SDB7</accession>
<comment type="caution">
    <text evidence="2">The sequence shown here is derived from an EMBL/GenBank/DDBJ whole genome shotgun (WGS) entry which is preliminary data.</text>
</comment>
<organism evidence="2 3">
    <name type="scientific">Mucilaginibacter psychrotolerans</name>
    <dbReference type="NCBI Taxonomy" id="1524096"/>
    <lineage>
        <taxon>Bacteria</taxon>
        <taxon>Pseudomonadati</taxon>
        <taxon>Bacteroidota</taxon>
        <taxon>Sphingobacteriia</taxon>
        <taxon>Sphingobacteriales</taxon>
        <taxon>Sphingobacteriaceae</taxon>
        <taxon>Mucilaginibacter</taxon>
    </lineage>
</organism>
<evidence type="ECO:0000313" key="2">
    <source>
        <dbReference type="EMBL" id="TFF36590.1"/>
    </source>
</evidence>
<sequence>MKKLLLMLLLLGNLNLFAQTNQNWAGTMIVTFKLPPTLSGNKFIRANVIYDKQLLVSKPRFIGGIKRYIQTSFSYSATASDKVGGLKIPVTVPAGTYAWLCDDDMLIEMTVHPERYKIQLTAKGLQPDIYAMPVLFDFVTENSLNLAYLQNMDVTQRNLLWLQKTWMLSVPLKEDALQNTPQIIDTTLYFRLQKNDIPAALRTKPYNTMYSDVSKAGQQFVIKKAYLYKGKIFISRGQLKAPAVVHPDACINRFMDLNGVPCAADGCITGSGNGACAGMFLPGSKAKELEVTVVIDP</sequence>
<dbReference type="EMBL" id="SOZE01000015">
    <property type="protein sequence ID" value="TFF36590.1"/>
    <property type="molecule type" value="Genomic_DNA"/>
</dbReference>
<protein>
    <submittedName>
        <fullName evidence="2">Uncharacterized protein</fullName>
    </submittedName>
</protein>
<keyword evidence="1" id="KW-0732">Signal</keyword>
<evidence type="ECO:0000313" key="3">
    <source>
        <dbReference type="Proteomes" id="UP000297540"/>
    </source>
</evidence>
<dbReference type="Proteomes" id="UP000297540">
    <property type="component" value="Unassembled WGS sequence"/>
</dbReference>
<name>A0A4Y8SDB7_9SPHI</name>
<dbReference type="AlphaFoldDB" id="A0A4Y8SDB7"/>
<reference evidence="2 3" key="1">
    <citation type="journal article" date="2017" name="Int. J. Syst. Evol. Microbiol.">
        <title>Mucilaginibacterpsychrotolerans sp. nov., isolated from peatlands.</title>
        <authorList>
            <person name="Deng Y."/>
            <person name="Shen L."/>
            <person name="Xu B."/>
            <person name="Liu Y."/>
            <person name="Gu Z."/>
            <person name="Liu H."/>
            <person name="Zhou Y."/>
        </authorList>
    </citation>
    <scope>NUCLEOTIDE SEQUENCE [LARGE SCALE GENOMIC DNA]</scope>
    <source>
        <strain evidence="2 3">NH7-4</strain>
    </source>
</reference>
<keyword evidence="3" id="KW-1185">Reference proteome</keyword>
<feature type="chain" id="PRO_5021255398" evidence="1">
    <location>
        <begin position="19"/>
        <end position="297"/>
    </location>
</feature>
<dbReference type="RefSeq" id="WP_133235299.1">
    <property type="nucleotide sequence ID" value="NZ_SOZE01000015.1"/>
</dbReference>
<gene>
    <name evidence="2" type="ORF">E2R66_15665</name>
</gene>
<dbReference type="OrthoDB" id="759438at2"/>
<feature type="signal peptide" evidence="1">
    <location>
        <begin position="1"/>
        <end position="18"/>
    </location>
</feature>
<evidence type="ECO:0000256" key="1">
    <source>
        <dbReference type="SAM" id="SignalP"/>
    </source>
</evidence>